<dbReference type="RefSeq" id="WP_189001133.1">
    <property type="nucleotide sequence ID" value="NZ_BMHP01000021.1"/>
</dbReference>
<dbReference type="PANTHER" id="PTHR44688:SF16">
    <property type="entry name" value="DNA-BINDING TRANSCRIPTIONAL ACTIVATOR DEVR_DOSR"/>
    <property type="match status" value="1"/>
</dbReference>
<evidence type="ECO:0000256" key="2">
    <source>
        <dbReference type="ARBA" id="ARBA00023125"/>
    </source>
</evidence>
<dbReference type="InterPro" id="IPR016032">
    <property type="entry name" value="Sig_transdc_resp-reg_C-effctor"/>
</dbReference>
<evidence type="ECO:0000256" key="1">
    <source>
        <dbReference type="ARBA" id="ARBA00023015"/>
    </source>
</evidence>
<feature type="domain" description="HTH luxR-type" evidence="4">
    <location>
        <begin position="611"/>
        <end position="674"/>
    </location>
</feature>
<reference evidence="5" key="2">
    <citation type="submission" date="2020-09" db="EMBL/GenBank/DDBJ databases">
        <authorList>
            <person name="Sun Q."/>
            <person name="Zhou Y."/>
        </authorList>
    </citation>
    <scope>NUCLEOTIDE SEQUENCE</scope>
    <source>
        <strain evidence="5">CGMCC 1.15178</strain>
    </source>
</reference>
<dbReference type="Proteomes" id="UP000612456">
    <property type="component" value="Unassembled WGS sequence"/>
</dbReference>
<keyword evidence="3" id="KW-0804">Transcription</keyword>
<dbReference type="CDD" id="cd06170">
    <property type="entry name" value="LuxR_C_like"/>
    <property type="match status" value="1"/>
</dbReference>
<dbReference type="Gene3D" id="1.10.10.10">
    <property type="entry name" value="Winged helix-like DNA-binding domain superfamily/Winged helix DNA-binding domain"/>
    <property type="match status" value="1"/>
</dbReference>
<dbReference type="SUPFAM" id="SSF46894">
    <property type="entry name" value="C-terminal effector domain of the bipartite response regulators"/>
    <property type="match status" value="1"/>
</dbReference>
<dbReference type="Pfam" id="PF00196">
    <property type="entry name" value="GerE"/>
    <property type="match status" value="1"/>
</dbReference>
<dbReference type="PRINTS" id="PR00038">
    <property type="entry name" value="HTHLUXR"/>
</dbReference>
<dbReference type="InterPro" id="IPR041664">
    <property type="entry name" value="AAA_16"/>
</dbReference>
<keyword evidence="2" id="KW-0238">DNA-binding</keyword>
<gene>
    <name evidence="5" type="ORF">GCM10010911_72320</name>
</gene>
<protein>
    <recommendedName>
        <fullName evidence="4">HTH luxR-type domain-containing protein</fullName>
    </recommendedName>
</protein>
<reference evidence="5" key="1">
    <citation type="journal article" date="2014" name="Int. J. Syst. Evol. Microbiol.">
        <title>Complete genome sequence of Corynebacterium casei LMG S-19264T (=DSM 44701T), isolated from a smear-ripened cheese.</title>
        <authorList>
            <consortium name="US DOE Joint Genome Institute (JGI-PGF)"/>
            <person name="Walter F."/>
            <person name="Albersmeier A."/>
            <person name="Kalinowski J."/>
            <person name="Ruckert C."/>
        </authorList>
    </citation>
    <scope>NUCLEOTIDE SEQUENCE</scope>
    <source>
        <strain evidence="5">CGMCC 1.15178</strain>
    </source>
</reference>
<dbReference type="EMBL" id="BMHP01000021">
    <property type="protein sequence ID" value="GGE02791.1"/>
    <property type="molecule type" value="Genomic_DNA"/>
</dbReference>
<accession>A0A916ZLZ0</accession>
<organism evidence="5 6">
    <name type="scientific">Paenibacillus nasutitermitis</name>
    <dbReference type="NCBI Taxonomy" id="1652958"/>
    <lineage>
        <taxon>Bacteria</taxon>
        <taxon>Bacillati</taxon>
        <taxon>Bacillota</taxon>
        <taxon>Bacilli</taxon>
        <taxon>Bacillales</taxon>
        <taxon>Paenibacillaceae</taxon>
        <taxon>Paenibacillus</taxon>
    </lineage>
</organism>
<dbReference type="PROSITE" id="PS00622">
    <property type="entry name" value="HTH_LUXR_1"/>
    <property type="match status" value="1"/>
</dbReference>
<keyword evidence="1" id="KW-0805">Transcription regulation</keyword>
<dbReference type="InterPro" id="IPR027417">
    <property type="entry name" value="P-loop_NTPase"/>
</dbReference>
<proteinExistence type="predicted"/>
<sequence>MEDSSQRIAQEIDRMEHRYLVGRDQEIRLFLELLSNDHSEGEIINLYGTGGVGKSYLLDEFRRLSEKAHIPFINIDSRAFPRNPFEFCSYLLRLMRYPILQVEKLQADIRLLTELCADEIRKAAVQGKLVLALDTFEEFGELEHWLREDFLTHLSPEVLVIVSGRLPLHGAWITSPAWRQMINRLPLDDLQYEAVKQYLSLAGITQEEKTRYIWTHTKGHPLTLSLFVYTTLAQRQPSDSFRNEQEIFPYVVRTWLKEVPDPDIRELVEAAAVLRQFNQETLSFILEKQVTTEQFLKLIGHSFIRRVDRGWLLHDLLRDAIVREMRHRVPEYYDRLWKRCVLHYYLHVKESIHKKLISWESVEWVYYIGDRLIRTLFYQEAVSYQLESLHPSNWMEAERYIDNRRRFVQDVWIQHTDMETDVRYEYLITKNESLYGFKHVHLQQLFDLDENIVKLIRDAGGKVCGMSAIVPIHEGTLDFLESKPPYSAYFASLSRSKLHELRTPKDSIAGYFVEFIDVDYADLTMRQTAGLLFITHMLSARLVVTTAPANPFFHSIFQSLGFEKAKDVVHYHYDDHIPTPYFILDTRGKKLLDYLNRMVASFGIVQDNVVGEEQLLLLSNRERDVVKLLIKGRTNSEIAGELCLSEATIKKHVFNIFGKLQVKSRIQLMNKYRN</sequence>
<comment type="caution">
    <text evidence="5">The sequence shown here is derived from an EMBL/GenBank/DDBJ whole genome shotgun (WGS) entry which is preliminary data.</text>
</comment>
<name>A0A916ZLZ0_9BACL</name>
<dbReference type="SMART" id="SM00421">
    <property type="entry name" value="HTH_LUXR"/>
    <property type="match status" value="1"/>
</dbReference>
<evidence type="ECO:0000313" key="6">
    <source>
        <dbReference type="Proteomes" id="UP000612456"/>
    </source>
</evidence>
<evidence type="ECO:0000259" key="4">
    <source>
        <dbReference type="PROSITE" id="PS50043"/>
    </source>
</evidence>
<dbReference type="SUPFAM" id="SSF52540">
    <property type="entry name" value="P-loop containing nucleoside triphosphate hydrolases"/>
    <property type="match status" value="1"/>
</dbReference>
<dbReference type="InterPro" id="IPR000792">
    <property type="entry name" value="Tscrpt_reg_LuxR_C"/>
</dbReference>
<keyword evidence="6" id="KW-1185">Reference proteome</keyword>
<dbReference type="PROSITE" id="PS50043">
    <property type="entry name" value="HTH_LUXR_2"/>
    <property type="match status" value="1"/>
</dbReference>
<dbReference type="InterPro" id="IPR036388">
    <property type="entry name" value="WH-like_DNA-bd_sf"/>
</dbReference>
<dbReference type="Pfam" id="PF13191">
    <property type="entry name" value="AAA_16"/>
    <property type="match status" value="1"/>
</dbReference>
<evidence type="ECO:0000256" key="3">
    <source>
        <dbReference type="ARBA" id="ARBA00023163"/>
    </source>
</evidence>
<evidence type="ECO:0000313" key="5">
    <source>
        <dbReference type="EMBL" id="GGE02791.1"/>
    </source>
</evidence>
<dbReference type="GO" id="GO:0003677">
    <property type="term" value="F:DNA binding"/>
    <property type="evidence" value="ECO:0007669"/>
    <property type="project" value="UniProtKB-KW"/>
</dbReference>
<dbReference type="GO" id="GO:0006355">
    <property type="term" value="P:regulation of DNA-templated transcription"/>
    <property type="evidence" value="ECO:0007669"/>
    <property type="project" value="InterPro"/>
</dbReference>
<dbReference type="AlphaFoldDB" id="A0A916ZLZ0"/>
<dbReference type="PANTHER" id="PTHR44688">
    <property type="entry name" value="DNA-BINDING TRANSCRIPTIONAL ACTIVATOR DEVR_DOSR"/>
    <property type="match status" value="1"/>
</dbReference>
<dbReference type="Gene3D" id="3.40.50.300">
    <property type="entry name" value="P-loop containing nucleotide triphosphate hydrolases"/>
    <property type="match status" value="1"/>
</dbReference>